<dbReference type="Proteomes" id="UP000094285">
    <property type="component" value="Unassembled WGS sequence"/>
</dbReference>
<reference evidence="2" key="1">
    <citation type="submission" date="2016-05" db="EMBL/GenBank/DDBJ databases">
        <title>Comparative genomics of biotechnologically important yeasts.</title>
        <authorList>
            <consortium name="DOE Joint Genome Institute"/>
            <person name="Riley R."/>
            <person name="Haridas S."/>
            <person name="Wolfe K.H."/>
            <person name="Lopes M.R."/>
            <person name="Hittinger C.T."/>
            <person name="Goker M."/>
            <person name="Salamov A."/>
            <person name="Wisecaver J."/>
            <person name="Long T.M."/>
            <person name="Aerts A.L."/>
            <person name="Barry K."/>
            <person name="Choi C."/>
            <person name="Clum A."/>
            <person name="Coughlan A.Y."/>
            <person name="Deshpande S."/>
            <person name="Douglass A.P."/>
            <person name="Hanson S.J."/>
            <person name="Klenk H.-P."/>
            <person name="Labutti K."/>
            <person name="Lapidus A."/>
            <person name="Lindquist E."/>
            <person name="Lipzen A."/>
            <person name="Meier-Kolthoff J.P."/>
            <person name="Ohm R.A."/>
            <person name="Otillar R.P."/>
            <person name="Pangilinan J."/>
            <person name="Peng Y."/>
            <person name="Rokas A."/>
            <person name="Rosa C.A."/>
            <person name="Scheuner C."/>
            <person name="Sibirny A.A."/>
            <person name="Slot J.C."/>
            <person name="Stielow J.B."/>
            <person name="Sun H."/>
            <person name="Kurtzman C.P."/>
            <person name="Blackwell M."/>
            <person name="Grigoriev I.V."/>
            <person name="Jeffries T.W."/>
        </authorList>
    </citation>
    <scope>NUCLEOTIDE SEQUENCE [LARGE SCALE GENOMIC DNA]</scope>
    <source>
        <strain evidence="2">NRRL Y-17324</strain>
    </source>
</reference>
<protein>
    <submittedName>
        <fullName evidence="1">Uncharacterized protein</fullName>
    </submittedName>
</protein>
<name>A0A1E4SSQ2_9ASCO</name>
<dbReference type="AlphaFoldDB" id="A0A1E4SSQ2"/>
<evidence type="ECO:0000313" key="2">
    <source>
        <dbReference type="Proteomes" id="UP000094285"/>
    </source>
</evidence>
<gene>
    <name evidence="1" type="ORF">CANTADRAFT_24941</name>
</gene>
<sequence length="62" mass="7471">MFHLHIYLHKKLPFINITALKEDERPKYVGNIVPYKGADMYEFPACKVCKEPKKHKIDWLRQ</sequence>
<dbReference type="GeneID" id="30981407"/>
<keyword evidence="2" id="KW-1185">Reference proteome</keyword>
<accession>A0A1E4SSQ2</accession>
<dbReference type="RefSeq" id="XP_020067544.1">
    <property type="nucleotide sequence ID" value="XM_020207270.1"/>
</dbReference>
<organism evidence="1 2">
    <name type="scientific">Suhomyces tanzawaensis NRRL Y-17324</name>
    <dbReference type="NCBI Taxonomy" id="984487"/>
    <lineage>
        <taxon>Eukaryota</taxon>
        <taxon>Fungi</taxon>
        <taxon>Dikarya</taxon>
        <taxon>Ascomycota</taxon>
        <taxon>Saccharomycotina</taxon>
        <taxon>Pichiomycetes</taxon>
        <taxon>Debaryomycetaceae</taxon>
        <taxon>Suhomyces</taxon>
    </lineage>
</organism>
<proteinExistence type="predicted"/>
<evidence type="ECO:0000313" key="1">
    <source>
        <dbReference type="EMBL" id="ODV82422.1"/>
    </source>
</evidence>
<dbReference type="EMBL" id="KV453909">
    <property type="protein sequence ID" value="ODV82422.1"/>
    <property type="molecule type" value="Genomic_DNA"/>
</dbReference>